<organism evidence="3 4">
    <name type="scientific">Eragrostis curvula</name>
    <name type="common">weeping love grass</name>
    <dbReference type="NCBI Taxonomy" id="38414"/>
    <lineage>
        <taxon>Eukaryota</taxon>
        <taxon>Viridiplantae</taxon>
        <taxon>Streptophyta</taxon>
        <taxon>Embryophyta</taxon>
        <taxon>Tracheophyta</taxon>
        <taxon>Spermatophyta</taxon>
        <taxon>Magnoliopsida</taxon>
        <taxon>Liliopsida</taxon>
        <taxon>Poales</taxon>
        <taxon>Poaceae</taxon>
        <taxon>PACMAD clade</taxon>
        <taxon>Chloridoideae</taxon>
        <taxon>Eragrostideae</taxon>
        <taxon>Eragrostidinae</taxon>
        <taxon>Eragrostis</taxon>
    </lineage>
</organism>
<feature type="non-terminal residue" evidence="3">
    <location>
        <position position="1"/>
    </location>
</feature>
<sequence>MAAAPEAVSPPPSAAASFPNPSKRGSGRLSNYNGNGSKVKRKKLADEALAGDQSGGVTRFERGCRAFRVAFLKIMTKKLTERMLGPVLSAPKKLVEEHSPTEKGRKEKRAEKRRVFLPDDHLDIQEKELMKIATHGVVRLFNAVSKGAQKPRKDLNTAIEHHWAYTSAWKLRHGIIDQEISTQKETGEEDAIVQNKCSEWG</sequence>
<dbReference type="GO" id="GO:0000460">
    <property type="term" value="P:maturation of 5.8S rRNA"/>
    <property type="evidence" value="ECO:0007669"/>
    <property type="project" value="TreeGrafter"/>
</dbReference>
<dbReference type="OrthoDB" id="20949at2759"/>
<evidence type="ECO:0000256" key="2">
    <source>
        <dbReference type="SAM" id="MobiDB-lite"/>
    </source>
</evidence>
<dbReference type="AlphaFoldDB" id="A0A5J9W6B4"/>
<accession>A0A5J9W6B4</accession>
<dbReference type="GO" id="GO:0000470">
    <property type="term" value="P:maturation of LSU-rRNA"/>
    <property type="evidence" value="ECO:0007669"/>
    <property type="project" value="TreeGrafter"/>
</dbReference>
<evidence type="ECO:0008006" key="5">
    <source>
        <dbReference type="Google" id="ProtNLM"/>
    </source>
</evidence>
<dbReference type="InterPro" id="IPR012459">
    <property type="entry name" value="Rrp15"/>
</dbReference>
<gene>
    <name evidence="3" type="ORF">EJB05_03299</name>
</gene>
<dbReference type="PANTHER" id="PTHR13245">
    <property type="entry name" value="RRP15-LIKE PROTEIN"/>
    <property type="match status" value="1"/>
</dbReference>
<dbReference type="Proteomes" id="UP000324897">
    <property type="component" value="Chromosome 5"/>
</dbReference>
<name>A0A5J9W6B4_9POAL</name>
<proteinExistence type="inferred from homology"/>
<evidence type="ECO:0000313" key="4">
    <source>
        <dbReference type="Proteomes" id="UP000324897"/>
    </source>
</evidence>
<dbReference type="GO" id="GO:0030687">
    <property type="term" value="C:preribosome, large subunit precursor"/>
    <property type="evidence" value="ECO:0007669"/>
    <property type="project" value="TreeGrafter"/>
</dbReference>
<comment type="caution">
    <text evidence="3">The sequence shown here is derived from an EMBL/GenBank/DDBJ whole genome shotgun (WGS) entry which is preliminary data.</text>
</comment>
<dbReference type="Gramene" id="TVU43879">
    <property type="protein sequence ID" value="TVU43879"/>
    <property type="gene ID" value="EJB05_03299"/>
</dbReference>
<comment type="similarity">
    <text evidence="1">Belongs to the RRP15 family.</text>
</comment>
<feature type="region of interest" description="Disordered" evidence="2">
    <location>
        <begin position="1"/>
        <end position="43"/>
    </location>
</feature>
<evidence type="ECO:0000313" key="3">
    <source>
        <dbReference type="EMBL" id="TVU43879.1"/>
    </source>
</evidence>
<reference evidence="3 4" key="1">
    <citation type="journal article" date="2019" name="Sci. Rep.">
        <title>A high-quality genome of Eragrostis curvula grass provides insights into Poaceae evolution and supports new strategies to enhance forage quality.</title>
        <authorList>
            <person name="Carballo J."/>
            <person name="Santos B.A.C.M."/>
            <person name="Zappacosta D."/>
            <person name="Garbus I."/>
            <person name="Selva J.P."/>
            <person name="Gallo C.A."/>
            <person name="Diaz A."/>
            <person name="Albertini E."/>
            <person name="Caccamo M."/>
            <person name="Echenique V."/>
        </authorList>
    </citation>
    <scope>NUCLEOTIDE SEQUENCE [LARGE SCALE GENOMIC DNA]</scope>
    <source>
        <strain evidence="4">cv. Victoria</strain>
        <tissue evidence="3">Leaf</tissue>
    </source>
</reference>
<protein>
    <recommendedName>
        <fullName evidence="5">RRP15-like protein</fullName>
    </recommendedName>
</protein>
<dbReference type="Pfam" id="PF07890">
    <property type="entry name" value="Rrp15p"/>
    <property type="match status" value="1"/>
</dbReference>
<dbReference type="PANTHER" id="PTHR13245:SF14">
    <property type="entry name" value="RRP15-LIKE PROTEIN"/>
    <property type="match status" value="1"/>
</dbReference>
<keyword evidence="4" id="KW-1185">Reference proteome</keyword>
<evidence type="ECO:0000256" key="1">
    <source>
        <dbReference type="ARBA" id="ARBA00007462"/>
    </source>
</evidence>
<dbReference type="EMBL" id="RWGY01000004">
    <property type="protein sequence ID" value="TVU43879.1"/>
    <property type="molecule type" value="Genomic_DNA"/>
</dbReference>